<evidence type="ECO:0000256" key="2">
    <source>
        <dbReference type="ARBA" id="ARBA00008814"/>
    </source>
</evidence>
<evidence type="ECO:0000313" key="7">
    <source>
        <dbReference type="EMBL" id="RII43564.1"/>
    </source>
</evidence>
<evidence type="ECO:0000259" key="6">
    <source>
        <dbReference type="PROSITE" id="PS50983"/>
    </source>
</evidence>
<reference evidence="7 8" key="1">
    <citation type="submission" date="2018-07" db="EMBL/GenBank/DDBJ databases">
        <title>Arthrobacter sp. nov., isolated from raw cow's milk with high bacterial count.</title>
        <authorList>
            <person name="Hahne J."/>
            <person name="Isele D."/>
            <person name="Lipski A."/>
        </authorList>
    </citation>
    <scope>NUCLEOTIDE SEQUENCE [LARGE SCALE GENOMIC DNA]</scope>
    <source>
        <strain evidence="7 8">JZ R-35</strain>
    </source>
</reference>
<dbReference type="GO" id="GO:1901678">
    <property type="term" value="P:iron coordination entity transport"/>
    <property type="evidence" value="ECO:0007669"/>
    <property type="project" value="UniProtKB-ARBA"/>
</dbReference>
<keyword evidence="3" id="KW-0813">Transport</keyword>
<feature type="signal peptide" evidence="5">
    <location>
        <begin position="1"/>
        <end position="28"/>
    </location>
</feature>
<name>A0A399JE99_9MICC</name>
<evidence type="ECO:0000256" key="5">
    <source>
        <dbReference type="SAM" id="SignalP"/>
    </source>
</evidence>
<dbReference type="InterPro" id="IPR051313">
    <property type="entry name" value="Bact_iron-sidero_bind"/>
</dbReference>
<keyword evidence="4 5" id="KW-0732">Signal</keyword>
<comment type="caution">
    <text evidence="7">The sequence shown here is derived from an EMBL/GenBank/DDBJ whole genome shotgun (WGS) entry which is preliminary data.</text>
</comment>
<feature type="chain" id="PRO_5017178951" evidence="5">
    <location>
        <begin position="29"/>
        <end position="355"/>
    </location>
</feature>
<evidence type="ECO:0000313" key="8">
    <source>
        <dbReference type="Proteomes" id="UP000265419"/>
    </source>
</evidence>
<dbReference type="AlphaFoldDB" id="A0A399JE99"/>
<dbReference type="Proteomes" id="UP000265419">
    <property type="component" value="Unassembled WGS sequence"/>
</dbReference>
<dbReference type="EMBL" id="QQXK01000002">
    <property type="protein sequence ID" value="RII43564.1"/>
    <property type="molecule type" value="Genomic_DNA"/>
</dbReference>
<proteinExistence type="inferred from homology"/>
<organism evidence="7 8">
    <name type="scientific">Galactobacter valiniphilus</name>
    <dbReference type="NCBI Taxonomy" id="2676122"/>
    <lineage>
        <taxon>Bacteria</taxon>
        <taxon>Bacillati</taxon>
        <taxon>Actinomycetota</taxon>
        <taxon>Actinomycetes</taxon>
        <taxon>Micrococcales</taxon>
        <taxon>Micrococcaceae</taxon>
        <taxon>Galactobacter</taxon>
    </lineage>
</organism>
<dbReference type="Pfam" id="PF01497">
    <property type="entry name" value="Peripla_BP_2"/>
    <property type="match status" value="1"/>
</dbReference>
<protein>
    <submittedName>
        <fullName evidence="7">Iron-siderophore ABC transporter substrate-binding protein</fullName>
    </submittedName>
</protein>
<dbReference type="Gene3D" id="3.40.50.1980">
    <property type="entry name" value="Nitrogenase molybdenum iron protein domain"/>
    <property type="match status" value="2"/>
</dbReference>
<comment type="similarity">
    <text evidence="2">Belongs to the bacterial solute-binding protein 8 family.</text>
</comment>
<dbReference type="InterPro" id="IPR002491">
    <property type="entry name" value="ABC_transptr_periplasmic_BD"/>
</dbReference>
<evidence type="ECO:0000256" key="1">
    <source>
        <dbReference type="ARBA" id="ARBA00004196"/>
    </source>
</evidence>
<dbReference type="PANTHER" id="PTHR30532:SF24">
    <property type="entry name" value="FERRIC ENTEROBACTIN-BINDING PERIPLASMIC PROTEIN FEPB"/>
    <property type="match status" value="1"/>
</dbReference>
<keyword evidence="8" id="KW-1185">Reference proteome</keyword>
<feature type="domain" description="Fe/B12 periplasmic-binding" evidence="6">
    <location>
        <begin position="68"/>
        <end position="349"/>
    </location>
</feature>
<dbReference type="GO" id="GO:0030288">
    <property type="term" value="C:outer membrane-bounded periplasmic space"/>
    <property type="evidence" value="ECO:0007669"/>
    <property type="project" value="TreeGrafter"/>
</dbReference>
<evidence type="ECO:0000256" key="4">
    <source>
        <dbReference type="ARBA" id="ARBA00022729"/>
    </source>
</evidence>
<evidence type="ECO:0000256" key="3">
    <source>
        <dbReference type="ARBA" id="ARBA00022448"/>
    </source>
</evidence>
<dbReference type="CDD" id="cd01146">
    <property type="entry name" value="FhuD"/>
    <property type="match status" value="1"/>
</dbReference>
<dbReference type="PROSITE" id="PS50983">
    <property type="entry name" value="FE_B12_PBP"/>
    <property type="match status" value="1"/>
</dbReference>
<dbReference type="PANTHER" id="PTHR30532">
    <property type="entry name" value="IRON III DICITRATE-BINDING PERIPLASMIC PROTEIN"/>
    <property type="match status" value="1"/>
</dbReference>
<sequence>MLHMSLIRRAFAATAVASLAVLSLTACGAGDSGSSASPSGSASADAAAFPVKVSNIYGETEIKEQPERVVSLSWVNGDTALALGVVPVAVPKVTWGMNANDSTDWADAKLEELGAGKGSEKAPTFYEEPSGDVNYDAIAAADPDVILAAYSGLTQEQYDKLRKIAPVVGPGKAAYSTPWEQSTEMIGEALGKKAEATKLIADTKAKLSETAAAHPELKDVSAIAANFEPATGGINVYTAGDNRSQILTALGMKLAPVVTENETKDAFFFNYSAEKADELDSKIIFTWFPEGQNKQTIEADKLLGRIPAVKNGGLVGTNDNQLLLSISAANPLSLNWGVDKIATLLSEGVAASSAK</sequence>
<comment type="subcellular location">
    <subcellularLocation>
        <location evidence="1">Cell envelope</location>
    </subcellularLocation>
</comment>
<dbReference type="SUPFAM" id="SSF53807">
    <property type="entry name" value="Helical backbone' metal receptor"/>
    <property type="match status" value="1"/>
</dbReference>
<gene>
    <name evidence="7" type="ORF">DWB68_01245</name>
</gene>
<accession>A0A399JE99</accession>